<evidence type="ECO:0000313" key="1">
    <source>
        <dbReference type="EMBL" id="GLB41812.1"/>
    </source>
</evidence>
<reference evidence="1" key="1">
    <citation type="submission" date="2022-07" db="EMBL/GenBank/DDBJ databases">
        <title>The genome of Lyophyllum shimeji provides insight into the initial evolution of ectomycorrhizal fungal genome.</title>
        <authorList>
            <person name="Kobayashi Y."/>
            <person name="Shibata T."/>
            <person name="Hirakawa H."/>
            <person name="Shigenobu S."/>
            <person name="Nishiyama T."/>
            <person name="Yamada A."/>
            <person name="Hasebe M."/>
            <person name="Kawaguchi M."/>
        </authorList>
    </citation>
    <scope>NUCLEOTIDE SEQUENCE</scope>
    <source>
        <strain evidence="1">AT787</strain>
    </source>
</reference>
<dbReference type="Proteomes" id="UP001063166">
    <property type="component" value="Unassembled WGS sequence"/>
</dbReference>
<keyword evidence="2" id="KW-1185">Reference proteome</keyword>
<sequence length="112" mass="11903">MIPAADGGPSAQALGDVVIFTSIGAIPETKGKAITKGRGALPTWTNHFAQQLPASPQPSVRPHQCPLFLPQLSVDERFQSVGLDVMDGISAQLSRCNLIWDTRSASVLVHKS</sequence>
<dbReference type="AlphaFoldDB" id="A0A9P3PS80"/>
<proteinExistence type="predicted"/>
<organism evidence="1 2">
    <name type="scientific">Lyophyllum shimeji</name>
    <name type="common">Hon-shimeji</name>
    <name type="synonym">Tricholoma shimeji</name>
    <dbReference type="NCBI Taxonomy" id="47721"/>
    <lineage>
        <taxon>Eukaryota</taxon>
        <taxon>Fungi</taxon>
        <taxon>Dikarya</taxon>
        <taxon>Basidiomycota</taxon>
        <taxon>Agaricomycotina</taxon>
        <taxon>Agaricomycetes</taxon>
        <taxon>Agaricomycetidae</taxon>
        <taxon>Agaricales</taxon>
        <taxon>Tricholomatineae</taxon>
        <taxon>Lyophyllaceae</taxon>
        <taxon>Lyophyllum</taxon>
    </lineage>
</organism>
<name>A0A9P3PS80_LYOSH</name>
<comment type="caution">
    <text evidence="1">The sequence shown here is derived from an EMBL/GenBank/DDBJ whole genome shotgun (WGS) entry which is preliminary data.</text>
</comment>
<evidence type="ECO:0000313" key="2">
    <source>
        <dbReference type="Proteomes" id="UP001063166"/>
    </source>
</evidence>
<accession>A0A9P3PS80</accession>
<protein>
    <submittedName>
        <fullName evidence="1">Uncharacterized protein</fullName>
    </submittedName>
</protein>
<dbReference type="EMBL" id="BRPK01000010">
    <property type="protein sequence ID" value="GLB41812.1"/>
    <property type="molecule type" value="Genomic_DNA"/>
</dbReference>
<gene>
    <name evidence="1" type="ORF">LshimejAT787_1004120</name>
</gene>